<evidence type="ECO:0000256" key="1">
    <source>
        <dbReference type="ARBA" id="ARBA00001936"/>
    </source>
</evidence>
<evidence type="ECO:0000256" key="5">
    <source>
        <dbReference type="ARBA" id="ARBA00022532"/>
    </source>
</evidence>
<organism evidence="11 12">
    <name type="scientific">Elysia crispata</name>
    <name type="common">lettuce slug</name>
    <dbReference type="NCBI Taxonomy" id="231223"/>
    <lineage>
        <taxon>Eukaryota</taxon>
        <taxon>Metazoa</taxon>
        <taxon>Spiralia</taxon>
        <taxon>Lophotrochozoa</taxon>
        <taxon>Mollusca</taxon>
        <taxon>Gastropoda</taxon>
        <taxon>Heterobranchia</taxon>
        <taxon>Euthyneura</taxon>
        <taxon>Panpulmonata</taxon>
        <taxon>Sacoglossa</taxon>
        <taxon>Placobranchoidea</taxon>
        <taxon>Plakobranchidae</taxon>
        <taxon>Elysia</taxon>
    </lineage>
</organism>
<evidence type="ECO:0000313" key="11">
    <source>
        <dbReference type="EMBL" id="KAK3780199.1"/>
    </source>
</evidence>
<sequence length="132" mass="14702">MAKSLASLAKYVARIGSNVQNTALVASTNAVQTRKYSNGKRIKVDNPVVELDGDEMTRIIWEKIKERLIFPYVDVDCKYYDLGLPYRDQTNDQVTIDSAEAIKKHSVGIKCATITPDEQRVEGQSCMCVSGI</sequence>
<evidence type="ECO:0000259" key="10">
    <source>
        <dbReference type="Pfam" id="PF00180"/>
    </source>
</evidence>
<dbReference type="GO" id="GO:0004450">
    <property type="term" value="F:isocitrate dehydrogenase (NADP+) activity"/>
    <property type="evidence" value="ECO:0007669"/>
    <property type="project" value="InterPro"/>
</dbReference>
<reference evidence="11" key="1">
    <citation type="journal article" date="2023" name="G3 (Bethesda)">
        <title>A reference genome for the long-term kleptoplast-retaining sea slug Elysia crispata morphotype clarki.</title>
        <authorList>
            <person name="Eastman K.E."/>
            <person name="Pendleton A.L."/>
            <person name="Shaikh M.A."/>
            <person name="Suttiyut T."/>
            <person name="Ogas R."/>
            <person name="Tomko P."/>
            <person name="Gavelis G."/>
            <person name="Widhalm J.R."/>
            <person name="Wisecaver J.H."/>
        </authorList>
    </citation>
    <scope>NUCLEOTIDE SEQUENCE</scope>
    <source>
        <strain evidence="11">ECLA1</strain>
    </source>
</reference>
<dbReference type="GO" id="GO:0006097">
    <property type="term" value="P:glyoxylate cycle"/>
    <property type="evidence" value="ECO:0007669"/>
    <property type="project" value="UniProtKB-KW"/>
</dbReference>
<dbReference type="GO" id="GO:0006739">
    <property type="term" value="P:NADP+ metabolic process"/>
    <property type="evidence" value="ECO:0007669"/>
    <property type="project" value="TreeGrafter"/>
</dbReference>
<protein>
    <recommendedName>
        <fullName evidence="10">Isopropylmalate dehydrogenase-like domain-containing protein</fullName>
    </recommendedName>
</protein>
<keyword evidence="8" id="KW-0560">Oxidoreductase</keyword>
<evidence type="ECO:0000256" key="6">
    <source>
        <dbReference type="ARBA" id="ARBA00022723"/>
    </source>
</evidence>
<dbReference type="PANTHER" id="PTHR11822:SF21">
    <property type="entry name" value="ISOCITRATE DEHYDROGENASE [NADP], MITOCHONDRIAL"/>
    <property type="match status" value="1"/>
</dbReference>
<dbReference type="PANTHER" id="PTHR11822">
    <property type="entry name" value="NADP-SPECIFIC ISOCITRATE DEHYDROGENASE"/>
    <property type="match status" value="1"/>
</dbReference>
<dbReference type="GO" id="GO:0006102">
    <property type="term" value="P:isocitrate metabolic process"/>
    <property type="evidence" value="ECO:0007669"/>
    <property type="project" value="InterPro"/>
</dbReference>
<proteinExistence type="inferred from homology"/>
<dbReference type="AlphaFoldDB" id="A0AAE1A2T0"/>
<keyword evidence="9" id="KW-0464">Manganese</keyword>
<dbReference type="Proteomes" id="UP001283361">
    <property type="component" value="Unassembled WGS sequence"/>
</dbReference>
<dbReference type="EMBL" id="JAWDGP010002754">
    <property type="protein sequence ID" value="KAK3780199.1"/>
    <property type="molecule type" value="Genomic_DNA"/>
</dbReference>
<dbReference type="Gene3D" id="3.40.718.10">
    <property type="entry name" value="Isopropylmalate Dehydrogenase"/>
    <property type="match status" value="1"/>
</dbReference>
<keyword evidence="7" id="KW-0460">Magnesium</keyword>
<name>A0AAE1A2T0_9GAST</name>
<dbReference type="InterPro" id="IPR004790">
    <property type="entry name" value="Isocitrate_DH_NADP"/>
</dbReference>
<dbReference type="GO" id="GO:0046872">
    <property type="term" value="F:metal ion binding"/>
    <property type="evidence" value="ECO:0007669"/>
    <property type="project" value="UniProtKB-KW"/>
</dbReference>
<accession>A0AAE1A2T0</accession>
<keyword evidence="4" id="KW-0329">Glyoxylate bypass</keyword>
<keyword evidence="5" id="KW-0816">Tricarboxylic acid cycle</keyword>
<evidence type="ECO:0000256" key="7">
    <source>
        <dbReference type="ARBA" id="ARBA00022842"/>
    </source>
</evidence>
<keyword evidence="6" id="KW-0479">Metal-binding</keyword>
<evidence type="ECO:0000256" key="9">
    <source>
        <dbReference type="ARBA" id="ARBA00023211"/>
    </source>
</evidence>
<dbReference type="GO" id="GO:0006099">
    <property type="term" value="P:tricarboxylic acid cycle"/>
    <property type="evidence" value="ECO:0007669"/>
    <property type="project" value="UniProtKB-KW"/>
</dbReference>
<gene>
    <name evidence="11" type="ORF">RRG08_010593</name>
</gene>
<dbReference type="SUPFAM" id="SSF53659">
    <property type="entry name" value="Isocitrate/Isopropylmalate dehydrogenase-like"/>
    <property type="match status" value="1"/>
</dbReference>
<dbReference type="InterPro" id="IPR024084">
    <property type="entry name" value="IsoPropMal-DH-like_dom"/>
</dbReference>
<dbReference type="Pfam" id="PF00180">
    <property type="entry name" value="Iso_dh"/>
    <property type="match status" value="1"/>
</dbReference>
<evidence type="ECO:0000256" key="4">
    <source>
        <dbReference type="ARBA" id="ARBA00022435"/>
    </source>
</evidence>
<comment type="similarity">
    <text evidence="3">Belongs to the isocitrate and isopropylmalate dehydrogenases family.</text>
</comment>
<comment type="cofactor">
    <cofactor evidence="2">
        <name>Mg(2+)</name>
        <dbReference type="ChEBI" id="CHEBI:18420"/>
    </cofactor>
</comment>
<comment type="caution">
    <text evidence="11">The sequence shown here is derived from an EMBL/GenBank/DDBJ whole genome shotgun (WGS) entry which is preliminary data.</text>
</comment>
<comment type="cofactor">
    <cofactor evidence="1">
        <name>Mn(2+)</name>
        <dbReference type="ChEBI" id="CHEBI:29035"/>
    </cofactor>
</comment>
<evidence type="ECO:0000256" key="3">
    <source>
        <dbReference type="ARBA" id="ARBA00007769"/>
    </source>
</evidence>
<feature type="domain" description="Isopropylmalate dehydrogenase-like" evidence="10">
    <location>
        <begin position="44"/>
        <end position="122"/>
    </location>
</feature>
<dbReference type="GO" id="GO:0005739">
    <property type="term" value="C:mitochondrion"/>
    <property type="evidence" value="ECO:0007669"/>
    <property type="project" value="TreeGrafter"/>
</dbReference>
<evidence type="ECO:0000256" key="2">
    <source>
        <dbReference type="ARBA" id="ARBA00001946"/>
    </source>
</evidence>
<keyword evidence="12" id="KW-1185">Reference proteome</keyword>
<evidence type="ECO:0000313" key="12">
    <source>
        <dbReference type="Proteomes" id="UP001283361"/>
    </source>
</evidence>
<evidence type="ECO:0000256" key="8">
    <source>
        <dbReference type="ARBA" id="ARBA00023002"/>
    </source>
</evidence>